<feature type="chain" id="PRO_5012733337" description="Lipid/polyisoprenoid-binding YceI-like domain-containing protein" evidence="1">
    <location>
        <begin position="21"/>
        <end position="187"/>
    </location>
</feature>
<organism evidence="3 4">
    <name type="scientific">Neisseria dentiae</name>
    <dbReference type="NCBI Taxonomy" id="194197"/>
    <lineage>
        <taxon>Bacteria</taxon>
        <taxon>Pseudomonadati</taxon>
        <taxon>Pseudomonadota</taxon>
        <taxon>Betaproteobacteria</taxon>
        <taxon>Neisseriales</taxon>
        <taxon>Neisseriaceae</taxon>
        <taxon>Neisseria</taxon>
    </lineage>
</organism>
<feature type="domain" description="Lipid/polyisoprenoid-binding YceI-like" evidence="2">
    <location>
        <begin position="21"/>
        <end position="185"/>
    </location>
</feature>
<keyword evidence="4" id="KW-1185">Reference proteome</keyword>
<dbReference type="RefSeq" id="WP_085364864.1">
    <property type="nucleotide sequence ID" value="NZ_CAUJPZ010000003.1"/>
</dbReference>
<dbReference type="AlphaFoldDB" id="A0A1X3DGA4"/>
<dbReference type="GeneID" id="94580551"/>
<dbReference type="Pfam" id="PF04264">
    <property type="entry name" value="YceI"/>
    <property type="match status" value="1"/>
</dbReference>
<evidence type="ECO:0000313" key="4">
    <source>
        <dbReference type="Proteomes" id="UP000193118"/>
    </source>
</evidence>
<dbReference type="PANTHER" id="PTHR34406:SF2">
    <property type="entry name" value="PERIPLASMIC PROTEIN"/>
    <property type="match status" value="1"/>
</dbReference>
<sequence length="187" mass="20330">MKKALLALCLTVATATAAAAAYKIDSNHANARFAIDHFGTSTNTAGFYNLSGDMQFDRKAKTGSIDIKIPANTISSNNTQFDNHLKSADLFNVAQYPEIRFQSTRFNFKGDKVSSVTGNLTLLGKTAPVTLKATKFNCYQSPMLKTEVCGGDFEAVIDRTKWGMDYLVSAGVSKNVKLNIQIEAAKQ</sequence>
<comment type="caution">
    <text evidence="3">The sequence shown here is derived from an EMBL/GenBank/DDBJ whole genome shotgun (WGS) entry which is preliminary data.</text>
</comment>
<feature type="signal peptide" evidence="1">
    <location>
        <begin position="1"/>
        <end position="20"/>
    </location>
</feature>
<name>A0A1X3DGA4_9NEIS</name>
<keyword evidence="1" id="KW-0732">Signal</keyword>
<dbReference type="OrthoDB" id="9811006at2"/>
<evidence type="ECO:0000256" key="1">
    <source>
        <dbReference type="SAM" id="SignalP"/>
    </source>
</evidence>
<accession>A0A1X3DGA4</accession>
<evidence type="ECO:0000313" key="3">
    <source>
        <dbReference type="EMBL" id="OSI18856.1"/>
    </source>
</evidence>
<evidence type="ECO:0000259" key="2">
    <source>
        <dbReference type="SMART" id="SM00867"/>
    </source>
</evidence>
<dbReference type="InterPro" id="IPR007372">
    <property type="entry name" value="Lipid/polyisoprenoid-bd_YceI"/>
</dbReference>
<dbReference type="Gene3D" id="2.40.128.110">
    <property type="entry name" value="Lipid/polyisoprenoid-binding, YceI-like"/>
    <property type="match status" value="1"/>
</dbReference>
<protein>
    <recommendedName>
        <fullName evidence="2">Lipid/polyisoprenoid-binding YceI-like domain-containing protein</fullName>
    </recommendedName>
</protein>
<dbReference type="SUPFAM" id="SSF101874">
    <property type="entry name" value="YceI-like"/>
    <property type="match status" value="1"/>
</dbReference>
<dbReference type="InterPro" id="IPR036761">
    <property type="entry name" value="TTHA0802/YceI-like_sf"/>
</dbReference>
<dbReference type="EMBL" id="MTBO01000001">
    <property type="protein sequence ID" value="OSI18856.1"/>
    <property type="molecule type" value="Genomic_DNA"/>
</dbReference>
<gene>
    <name evidence="3" type="ORF">BWD09_00950</name>
</gene>
<dbReference type="SMART" id="SM00867">
    <property type="entry name" value="YceI"/>
    <property type="match status" value="1"/>
</dbReference>
<dbReference type="Proteomes" id="UP000193118">
    <property type="component" value="Unassembled WGS sequence"/>
</dbReference>
<dbReference type="PANTHER" id="PTHR34406">
    <property type="entry name" value="PROTEIN YCEI"/>
    <property type="match status" value="1"/>
</dbReference>
<proteinExistence type="predicted"/>
<reference evidence="4" key="1">
    <citation type="submission" date="2017-01" db="EMBL/GenBank/DDBJ databases">
        <authorList>
            <person name="Wolfgang W.J."/>
            <person name="Cole J."/>
            <person name="Wroblewski D."/>
            <person name="Mcginnis J."/>
            <person name="Musser K.A."/>
        </authorList>
    </citation>
    <scope>NUCLEOTIDE SEQUENCE [LARGE SCALE GENOMIC DNA]</scope>
    <source>
        <strain evidence="4">DSM 19151</strain>
    </source>
</reference>